<feature type="region of interest" description="Disordered" evidence="1">
    <location>
        <begin position="934"/>
        <end position="1511"/>
    </location>
</feature>
<feature type="region of interest" description="Disordered" evidence="1">
    <location>
        <begin position="2539"/>
        <end position="2564"/>
    </location>
</feature>
<feature type="compositionally biased region" description="Basic and acidic residues" evidence="1">
    <location>
        <begin position="213"/>
        <end position="235"/>
    </location>
</feature>
<feature type="compositionally biased region" description="Low complexity" evidence="1">
    <location>
        <begin position="949"/>
        <end position="960"/>
    </location>
</feature>
<dbReference type="KEGG" id="bbes:BESB_007920"/>
<dbReference type="Gene3D" id="2.40.50.40">
    <property type="match status" value="1"/>
</dbReference>
<dbReference type="InterPro" id="IPR016197">
    <property type="entry name" value="Chromo-like_dom_sf"/>
</dbReference>
<feature type="compositionally biased region" description="Low complexity" evidence="1">
    <location>
        <begin position="2615"/>
        <end position="2628"/>
    </location>
</feature>
<feature type="compositionally biased region" description="Low complexity" evidence="1">
    <location>
        <begin position="1591"/>
        <end position="1610"/>
    </location>
</feature>
<dbReference type="OrthoDB" id="1918685at2759"/>
<feature type="compositionally biased region" description="Basic and acidic residues" evidence="1">
    <location>
        <begin position="47"/>
        <end position="56"/>
    </location>
</feature>
<dbReference type="RefSeq" id="XP_029222459.1">
    <property type="nucleotide sequence ID" value="XM_029359546.1"/>
</dbReference>
<evidence type="ECO:0000313" key="3">
    <source>
        <dbReference type="EMBL" id="PFH38450.1"/>
    </source>
</evidence>
<feature type="compositionally biased region" description="Polar residues" evidence="1">
    <location>
        <begin position="2430"/>
        <end position="2445"/>
    </location>
</feature>
<feature type="compositionally biased region" description="Low complexity" evidence="1">
    <location>
        <begin position="1494"/>
        <end position="1503"/>
    </location>
</feature>
<feature type="compositionally biased region" description="Low complexity" evidence="1">
    <location>
        <begin position="1257"/>
        <end position="1318"/>
    </location>
</feature>
<feature type="compositionally biased region" description="Basic residues" evidence="1">
    <location>
        <begin position="1"/>
        <end position="11"/>
    </location>
</feature>
<dbReference type="SMART" id="SM00298">
    <property type="entry name" value="CHROMO"/>
    <property type="match status" value="1"/>
</dbReference>
<feature type="region of interest" description="Disordered" evidence="1">
    <location>
        <begin position="756"/>
        <end position="781"/>
    </location>
</feature>
<feature type="compositionally biased region" description="Low complexity" evidence="1">
    <location>
        <begin position="1169"/>
        <end position="1180"/>
    </location>
</feature>
<feature type="compositionally biased region" description="Low complexity" evidence="1">
    <location>
        <begin position="182"/>
        <end position="211"/>
    </location>
</feature>
<feature type="region of interest" description="Disordered" evidence="1">
    <location>
        <begin position="182"/>
        <end position="312"/>
    </location>
</feature>
<dbReference type="InterPro" id="IPR023780">
    <property type="entry name" value="Chromo_domain"/>
</dbReference>
<feature type="region of interest" description="Disordered" evidence="1">
    <location>
        <begin position="1"/>
        <end position="58"/>
    </location>
</feature>
<feature type="compositionally biased region" description="Low complexity" evidence="1">
    <location>
        <begin position="1432"/>
        <end position="1441"/>
    </location>
</feature>
<feature type="region of interest" description="Disordered" evidence="1">
    <location>
        <begin position="2615"/>
        <end position="2634"/>
    </location>
</feature>
<feature type="compositionally biased region" description="Low complexity" evidence="1">
    <location>
        <begin position="2539"/>
        <end position="2549"/>
    </location>
</feature>
<dbReference type="CDD" id="cd00024">
    <property type="entry name" value="CD_CSD"/>
    <property type="match status" value="1"/>
</dbReference>
<feature type="region of interest" description="Disordered" evidence="1">
    <location>
        <begin position="357"/>
        <end position="665"/>
    </location>
</feature>
<sequence length="3006" mass="313701">MVAGGGKRRRGERREKRLNPASQARAPARLPDADDVMDTPHNTDSNQHADYHRTGENGDQEYDVEDVLKCELREGGIFYVLIKWDGYPHDANTWEPLENISSPYFRRKAERLISDYLYRRAETFGVRLACGLARESPFFVWASDDEDEEEKAQMRRQDELDLQAILLVRKLSLASPCTASASSAPSRALSSLPSPASAPSLPALTPAAPRAEPGSERSCQRDGGADPTHGDEKLRLRGSARLSASREEETSLLPEGPEDASPLVVECASPEAEESGREPAPPVICLSDESHDERRPGSAETPEFVQDDEPALASSCTPAISSVWPSPLNAESVAFPAEMAARDVAVTCSCDASCAAPAPPAESRLDAGGAERGVKDAGEGPGLFGKEAASAGGDAKGGFKEPTFPSSFFMKSPADAAARAQQSAGSRGEAAAGVSASGLSGPPPPPHCDAPGSPQVPSIACRASRGGTGGQKAGRIERGSDAEALALSRSPLRRRREFFLNETATAASPRRSEGSGGVSGESHDDGATPAAVAHAGEETRQEPCDSSRHPAPAETFERASLGDAPSPALSPLWTRPLVPAKEEPSLSSAHEGEHTSSSHAGGRGGDSDALAHRQEEPETFWKGGRGSEGEAPAGGQETPSEPGTRAGSSIESDPCSVVKTDDPEGCCDGEVELRDDALISFRSGACWRPPPLREVPRATLAAKQRSPRDVQAPQPRGKGGEGEGGEGEANEAWFAASASSRLAFRRRKAFFGQDAAAVGWSSSSAAFGSKSDAQKDSPGAFIHAGEDKLCSRRCDPAIDGKQLFSAGGPDHPSAERDAHASRLPDVRGVDSSGLEKEPRGNSPGGGSGRKCSDTKCTDLLAKSPWSARPGGWSDATPCGGREGDAQQIHVRAKRQDDVLPSSIVRCDLTKEGWVRPSEEGEVQKTLHSWFIPSPSPAALPPVPPPLPALAPHRPLALLPRFSKRDCDDDADRETDRRVRPEAGAPAGRVPDGRGASRPGAELRRSGAPVESDKAETAERRRGSATARRLEPPTTCEAADKPRGHALDACAGGRGEASREAHGAQIWHRERDAAWWERREAEREGRLDGQPASYCRGEQRLSDASQERLAFPEGDRRGGQPDSGRARDAHRAAEERRRGPLAHGDSERRSPEVRSAPRRRCDNARDMRPRSSTSPPRGGSPFMDRRDRAAPGSWGRRRDSPERRDCEGGRRRSSDEEGLERDWRAAQFTDRDRRRPEGRGEAETLCATRAPRPASFAPSDYPRDSSPSFRSPPSSPRASSRTIPPSVAWSYRGSFASGASAPSPRSARSSHPGASASSAVTHTQDTCASASAAPVPPTESSRASPPRVPALLVAASSAADAPSASSSCAPASSAPRASSPSPWDVICLSDSSPSPSPSRPAVRRRRPRLRRRRPPRGEDERSATGASFPQTRRPPSSCRLPQLRPPRSSPQGCAAASARPSKARGGKHDSHRPQGEAPSEASETLEGTPRTSPKSAAGTAAPSVASPPPGASRPFSISRAIFIALSGGGSTCCVVEAAAPSAATASLSVESSFAGCSRSPSSSSLSAGPLPLASASGVAAETAGAARVGARPLPTALPHSSGSSSSLCAASPPLPGRVSPSAACGFPSASPASPAAECKSPCPSGAHAPLSSPSPPPARPRLPDESSVRRRTPPRDPPAGASTAAAAAAPRRETRPAPRQASAPRPQFAPLPPSVSAPTSHKRAAATPTGPLHAVGGDAKRKKCLADERGKRPRAPSPVPPMDSMTLLTREILAFVLPRPAFIGEVARVTRRVPLGLQVSVPSATAGVTHAWSDGVCASADCENAKGGFEKGLPHGAMPPPVSVRCFCAGLGSFQASYLPAVHKDLADLLEALGCVDACVPCRCCKQLSHACSLAWLCDSSKRLRISPTAIRTPNLSRSPSLDGWFPAPPAAAPSGAHASPFSTSAAAAPAACPETVGASGPPAAGMAQPDRKQAGDDSIVRRRLLLQGTEQLFSRPCVRQAAMPIGWIPGASRVPQTRPGAAPVEGLASACPAAATCASRRSSLFAAREASGQPPLPTPPARPSLAPHALASSPPLPSMSWIPSSSVVPGSCSSLHAPQSSAVSPCTPSAVPPPSACTVSPSTTSPSRSASPFFSSSAACPAAAPLSASALPLTAYPSGHIACAAPSVVLCSASSGAPSPSASRLFQRLPSALPASPPPASPSSSRPQPASCSPVPECPADPALASSWGLDRAGSVPLHAPPLASLSLSCVPALSRLRPAAPLPSPVVQECLLRYATPALAVSAVPPSDSGREGASASAPPPPHTQLAPLCGSPPFLACLSLLSCVRQSPPSVLLSEFLLSQSCRHGAALSTATGCRRLSLPLAGGAAEASCESARASPSLEFAGAAPGRSALPGVSAAGPPRSPESSGPAPGTADGADSSDGTKPPFSPASSPQDSIWLPSSKTHMAPHTSLSLAPDRPRFLCGICTLLLALSPLPLPTRVCAARTLAAPFTHSVAAQVVLSEHALMPSSALSAFSGPACASTSSPYASVSVSSQCPSPSVPSSAPQPSASPPDNWCRTSSAKAEGAVRTRSRRVSLCRLGFPVTEQELAAALRTSWGTRRDMQQVPTLHILSGRAASRAPAPRSCPLVGGGDKRDAGGPSFVGCGEAETGGAHGGAWAPNPSERMRSLSTEEEQGCYLASFHMNPTDTDSDPYLQFPLCMATSINRTSAESHDLRPPFTARSSGMRVRVQPDAASVNLLRLRVQRETGMKKGDARQMLWIRYLLQHELTWTRHASRAVSPFAAAAAPAVGLPTLLRGVLRLQHLCAVHEGSCLVCSVQCKHLVPFSIRLYLWRNLALWETMARSASGIALDSAKRHTQPEPARGGGQTASSAGAMKELWDVTLERLFLKGGFALKHAAKEKIEAHEAQLSMPRGKKYLWLCPVCGVSTTPCELLVDRLLQKKLLEKHPELTTLFKGQRVLTEDEREKHVLLEIAEPRRGCIALSVEIADERPAGELALRTAYSN</sequence>
<dbReference type="VEuPathDB" id="ToxoDB:BESB_007920"/>
<feature type="compositionally biased region" description="Basic and acidic residues" evidence="1">
    <location>
        <begin position="580"/>
        <end position="596"/>
    </location>
</feature>
<feature type="compositionally biased region" description="Basic and acidic residues" evidence="1">
    <location>
        <begin position="535"/>
        <end position="548"/>
    </location>
</feature>
<feature type="compositionally biased region" description="Polar residues" evidence="1">
    <location>
        <begin position="637"/>
        <end position="651"/>
    </location>
</feature>
<gene>
    <name evidence="3" type="ORF">BESB_007920</name>
</gene>
<feature type="compositionally biased region" description="Pro residues" evidence="1">
    <location>
        <begin position="934"/>
        <end position="948"/>
    </location>
</feature>
<dbReference type="SUPFAM" id="SSF54160">
    <property type="entry name" value="Chromo domain-like"/>
    <property type="match status" value="1"/>
</dbReference>
<dbReference type="PROSITE" id="PS50013">
    <property type="entry name" value="CHROMO_2"/>
    <property type="match status" value="1"/>
</dbReference>
<feature type="compositionally biased region" description="Basic and acidic residues" evidence="1">
    <location>
        <begin position="1112"/>
        <end position="1151"/>
    </location>
</feature>
<feature type="region of interest" description="Disordered" evidence="1">
    <location>
        <begin position="2392"/>
        <end position="2452"/>
    </location>
</feature>
<dbReference type="GeneID" id="40305854"/>
<dbReference type="Proteomes" id="UP000224006">
    <property type="component" value="Chromosome I"/>
</dbReference>
<feature type="region of interest" description="Disordered" evidence="1">
    <location>
        <begin position="2046"/>
        <end position="2071"/>
    </location>
</feature>
<feature type="compositionally biased region" description="Low complexity" evidence="1">
    <location>
        <begin position="2202"/>
        <end position="2214"/>
    </location>
</feature>
<feature type="region of interest" description="Disordered" evidence="1">
    <location>
        <begin position="1634"/>
        <end position="1762"/>
    </location>
</feature>
<feature type="compositionally biased region" description="Low complexity" evidence="1">
    <location>
        <begin position="756"/>
        <end position="771"/>
    </location>
</feature>
<evidence type="ECO:0000313" key="4">
    <source>
        <dbReference type="Proteomes" id="UP000224006"/>
    </source>
</evidence>
<evidence type="ECO:0000259" key="2">
    <source>
        <dbReference type="PROSITE" id="PS50013"/>
    </source>
</evidence>
<feature type="compositionally biased region" description="Basic residues" evidence="1">
    <location>
        <begin position="1400"/>
        <end position="1413"/>
    </location>
</feature>
<feature type="compositionally biased region" description="Basic and acidic residues" evidence="1">
    <location>
        <begin position="1055"/>
        <end position="1086"/>
    </location>
</feature>
<feature type="compositionally biased region" description="Polar residues" evidence="1">
    <location>
        <begin position="1319"/>
        <end position="1328"/>
    </location>
</feature>
<feature type="compositionally biased region" description="Low complexity" evidence="1">
    <location>
        <begin position="1634"/>
        <end position="1650"/>
    </location>
</feature>
<feature type="compositionally biased region" description="Basic and acidic residues" evidence="1">
    <location>
        <begin position="1158"/>
        <end position="1168"/>
    </location>
</feature>
<accession>A0A2A9MQQ4</accession>
<feature type="compositionally biased region" description="Low complexity" evidence="1">
    <location>
        <begin position="1677"/>
        <end position="1688"/>
    </location>
</feature>
<feature type="compositionally biased region" description="Basic and acidic residues" evidence="1">
    <location>
        <begin position="288"/>
        <end position="297"/>
    </location>
</feature>
<feature type="compositionally biased region" description="Basic and acidic residues" evidence="1">
    <location>
        <begin position="812"/>
        <end position="839"/>
    </location>
</feature>
<keyword evidence="4" id="KW-1185">Reference proteome</keyword>
<feature type="domain" description="Chromo" evidence="2">
    <location>
        <begin position="62"/>
        <end position="120"/>
    </location>
</feature>
<dbReference type="EMBL" id="NWUJ01000001">
    <property type="protein sequence ID" value="PFH38450.1"/>
    <property type="molecule type" value="Genomic_DNA"/>
</dbReference>
<feature type="region of interest" description="Disordered" evidence="1">
    <location>
        <begin position="1952"/>
        <end position="1975"/>
    </location>
</feature>
<feature type="region of interest" description="Disordered" evidence="1">
    <location>
        <begin position="2190"/>
        <end position="2217"/>
    </location>
</feature>
<feature type="compositionally biased region" description="Low complexity" evidence="1">
    <location>
        <begin position="1696"/>
        <end position="1705"/>
    </location>
</feature>
<name>A0A2A9MQQ4_BESBE</name>
<dbReference type="InterPro" id="IPR000953">
    <property type="entry name" value="Chromo/chromo_shadow_dom"/>
</dbReference>
<feature type="region of interest" description="Disordered" evidence="1">
    <location>
        <begin position="2854"/>
        <end position="2873"/>
    </location>
</feature>
<feature type="compositionally biased region" description="Basic and acidic residues" evidence="1">
    <location>
        <begin position="1000"/>
        <end position="1021"/>
    </location>
</feature>
<protein>
    <recommendedName>
        <fullName evidence="2">Chromo domain-containing protein</fullName>
    </recommendedName>
</protein>
<feature type="region of interest" description="Disordered" evidence="1">
    <location>
        <begin position="1591"/>
        <end position="1611"/>
    </location>
</feature>
<dbReference type="Pfam" id="PF00385">
    <property type="entry name" value="Chromo"/>
    <property type="match status" value="1"/>
</dbReference>
<feature type="region of interest" description="Disordered" evidence="1">
    <location>
        <begin position="800"/>
        <end position="883"/>
    </location>
</feature>
<feature type="compositionally biased region" description="Basic and acidic residues" evidence="1">
    <location>
        <begin position="1195"/>
        <end position="1241"/>
    </location>
</feature>
<proteinExistence type="predicted"/>
<comment type="caution">
    <text evidence="3">The sequence shown here is derived from an EMBL/GenBank/DDBJ whole genome shotgun (WGS) entry which is preliminary data.</text>
</comment>
<evidence type="ECO:0000256" key="1">
    <source>
        <dbReference type="SAM" id="MobiDB-lite"/>
    </source>
</evidence>
<reference evidence="3 4" key="1">
    <citation type="submission" date="2017-09" db="EMBL/GenBank/DDBJ databases">
        <title>Genome sequencing of Besnoitia besnoiti strain Bb-Ger1.</title>
        <authorList>
            <person name="Schares G."/>
            <person name="Venepally P."/>
            <person name="Lorenzi H.A."/>
        </authorList>
    </citation>
    <scope>NUCLEOTIDE SEQUENCE [LARGE SCALE GENOMIC DNA]</scope>
    <source>
        <strain evidence="3 4">Bb-Ger1</strain>
    </source>
</reference>
<feature type="region of interest" description="Disordered" evidence="1">
    <location>
        <begin position="2284"/>
        <end position="2305"/>
    </location>
</feature>
<feature type="compositionally biased region" description="Low complexity" evidence="1">
    <location>
        <begin position="416"/>
        <end position="440"/>
    </location>
</feature>
<dbReference type="STRING" id="94643.A0A2A9MQQ4"/>
<organism evidence="3 4">
    <name type="scientific">Besnoitia besnoiti</name>
    <name type="common">Apicomplexan protozoan</name>
    <dbReference type="NCBI Taxonomy" id="94643"/>
    <lineage>
        <taxon>Eukaryota</taxon>
        <taxon>Sar</taxon>
        <taxon>Alveolata</taxon>
        <taxon>Apicomplexa</taxon>
        <taxon>Conoidasida</taxon>
        <taxon>Coccidia</taxon>
        <taxon>Eucoccidiorida</taxon>
        <taxon>Eimeriorina</taxon>
        <taxon>Sarcocystidae</taxon>
        <taxon>Besnoitia</taxon>
    </lineage>
</organism>
<feature type="region of interest" description="Disordered" evidence="1">
    <location>
        <begin position="684"/>
        <end position="732"/>
    </location>
</feature>
<feature type="compositionally biased region" description="Basic and acidic residues" evidence="1">
    <location>
        <begin position="605"/>
        <end position="616"/>
    </location>
</feature>
<feature type="compositionally biased region" description="Low complexity" evidence="1">
    <location>
        <begin position="1353"/>
        <end position="1381"/>
    </location>
</feature>